<dbReference type="PANTHER" id="PTHR46128">
    <property type="entry name" value="MITOCHONDRIAL GROUP I INTRON SPLICING FACTOR CCM1"/>
    <property type="match status" value="1"/>
</dbReference>
<dbReference type="Proteomes" id="UP001140206">
    <property type="component" value="Chromosome 3"/>
</dbReference>
<dbReference type="PROSITE" id="PS51375">
    <property type="entry name" value="PPR"/>
    <property type="match status" value="2"/>
</dbReference>
<dbReference type="PANTHER" id="PTHR46128:SF211">
    <property type="entry name" value="PENTACOTRIPEPTIDE-REPEAT REGION OF PRORP DOMAIN-CONTAINING PROTEIN"/>
    <property type="match status" value="1"/>
</dbReference>
<dbReference type="NCBIfam" id="TIGR00756">
    <property type="entry name" value="PPR"/>
    <property type="match status" value="3"/>
</dbReference>
<dbReference type="InterPro" id="IPR011990">
    <property type="entry name" value="TPR-like_helical_dom_sf"/>
</dbReference>
<keyword evidence="2" id="KW-0677">Repeat</keyword>
<evidence type="ECO:0000313" key="7">
    <source>
        <dbReference type="Proteomes" id="UP001140206"/>
    </source>
</evidence>
<dbReference type="Gene3D" id="1.25.40.10">
    <property type="entry name" value="Tetratricopeptide repeat domain"/>
    <property type="match status" value="2"/>
</dbReference>
<dbReference type="EMBL" id="JAMFTS010000003">
    <property type="protein sequence ID" value="KAJ4779974.1"/>
    <property type="molecule type" value="Genomic_DNA"/>
</dbReference>
<evidence type="ECO:0000256" key="3">
    <source>
        <dbReference type="ARBA" id="ARBA00022946"/>
    </source>
</evidence>
<organism evidence="6 7">
    <name type="scientific">Rhynchospora pubera</name>
    <dbReference type="NCBI Taxonomy" id="906938"/>
    <lineage>
        <taxon>Eukaryota</taxon>
        <taxon>Viridiplantae</taxon>
        <taxon>Streptophyta</taxon>
        <taxon>Embryophyta</taxon>
        <taxon>Tracheophyta</taxon>
        <taxon>Spermatophyta</taxon>
        <taxon>Magnoliopsida</taxon>
        <taxon>Liliopsida</taxon>
        <taxon>Poales</taxon>
        <taxon>Cyperaceae</taxon>
        <taxon>Cyperoideae</taxon>
        <taxon>Rhynchosporeae</taxon>
        <taxon>Rhynchospora</taxon>
    </lineage>
</organism>
<keyword evidence="3" id="KW-0809">Transit peptide</keyword>
<evidence type="ECO:0000256" key="1">
    <source>
        <dbReference type="ARBA" id="ARBA00007626"/>
    </source>
</evidence>
<evidence type="ECO:0000313" key="6">
    <source>
        <dbReference type="EMBL" id="KAJ4779974.1"/>
    </source>
</evidence>
<evidence type="ECO:0000256" key="2">
    <source>
        <dbReference type="ARBA" id="ARBA00022737"/>
    </source>
</evidence>
<protein>
    <recommendedName>
        <fullName evidence="5">Pentatricopeptide repeat-containing protein-mitochondrial domain-containing protein</fullName>
    </recommendedName>
</protein>
<feature type="repeat" description="PPR" evidence="4">
    <location>
        <begin position="54"/>
        <end position="88"/>
    </location>
</feature>
<dbReference type="Pfam" id="PF23276">
    <property type="entry name" value="TPR_24"/>
    <property type="match status" value="1"/>
</dbReference>
<dbReference type="InterPro" id="IPR002885">
    <property type="entry name" value="PPR_rpt"/>
</dbReference>
<dbReference type="Pfam" id="PF13041">
    <property type="entry name" value="PPR_2"/>
    <property type="match status" value="1"/>
</dbReference>
<keyword evidence="7" id="KW-1185">Reference proteome</keyword>
<comment type="similarity">
    <text evidence="1">Belongs to the PPR family. P subfamily.</text>
</comment>
<dbReference type="InterPro" id="IPR057027">
    <property type="entry name" value="TPR_mt"/>
</dbReference>
<proteinExistence type="inferred from homology"/>
<gene>
    <name evidence="6" type="ORF">LUZ62_064231</name>
</gene>
<dbReference type="AlphaFoldDB" id="A0AAV8EHQ0"/>
<feature type="repeat" description="PPR" evidence="4">
    <location>
        <begin position="89"/>
        <end position="123"/>
    </location>
</feature>
<evidence type="ECO:0000256" key="4">
    <source>
        <dbReference type="PROSITE-ProRule" id="PRU00708"/>
    </source>
</evidence>
<accession>A0AAV8EHQ0</accession>
<reference evidence="6" key="1">
    <citation type="submission" date="2022-08" db="EMBL/GenBank/DDBJ databases">
        <authorList>
            <person name="Marques A."/>
        </authorList>
    </citation>
    <scope>NUCLEOTIDE SEQUENCE</scope>
    <source>
        <strain evidence="6">RhyPub2mFocal</strain>
        <tissue evidence="6">Leaves</tissue>
    </source>
</reference>
<name>A0AAV8EHQ0_9POAL</name>
<evidence type="ECO:0000259" key="5">
    <source>
        <dbReference type="Pfam" id="PF23276"/>
    </source>
</evidence>
<sequence>MNEIEKAQKLVDEMVSKGILSNTVTCNIIVDALCKKGEAEKLLDLMVREGTKPGVVSYQALLMGYTNEGNIDGVMNVLDRMQINNEAPEYATCTSLIVAFAKNRMVDEAMRVLKRMEEEGVKTDLSAYAPILKQLLQMGCVDYAKDLVDQAIGKTNG</sequence>
<dbReference type="InterPro" id="IPR050872">
    <property type="entry name" value="PPR_P_subfamily"/>
</dbReference>
<feature type="domain" description="Pentatricopeptide repeat-containing protein-mitochondrial" evidence="5">
    <location>
        <begin position="42"/>
        <end position="141"/>
    </location>
</feature>
<comment type="caution">
    <text evidence="6">The sequence shown here is derived from an EMBL/GenBank/DDBJ whole genome shotgun (WGS) entry which is preliminary data.</text>
</comment>